<keyword evidence="1" id="KW-0732">Signal</keyword>
<gene>
    <name evidence="2" type="ORF">LYSIN_00328</name>
</gene>
<dbReference type="RefSeq" id="WP_103976159.1">
    <property type="nucleotide sequence ID" value="NZ_PGLV01000001.1"/>
</dbReference>
<dbReference type="AlphaFoldDB" id="A0A2S5CXJ5"/>
<reference evidence="2 3" key="1">
    <citation type="submission" date="2017-11" db="EMBL/GenBank/DDBJ databases">
        <title>Genome sequence of Lysinibacillus sphaericus, a lignin-degrading bacteria isolated from municipal solid waste soil.</title>
        <authorList>
            <person name="Persinoti G.F."/>
            <person name="Paixao D.A."/>
            <person name="Bugg T.D."/>
            <person name="Squina F.M."/>
        </authorList>
    </citation>
    <scope>NUCLEOTIDE SEQUENCE [LARGE SCALE GENOMIC DNA]</scope>
    <source>
        <strain evidence="2 3">A1</strain>
    </source>
</reference>
<dbReference type="Proteomes" id="UP000237319">
    <property type="component" value="Unassembled WGS sequence"/>
</dbReference>
<feature type="chain" id="PRO_5039515546" evidence="1">
    <location>
        <begin position="26"/>
        <end position="233"/>
    </location>
</feature>
<dbReference type="EMBL" id="PGLV01000001">
    <property type="protein sequence ID" value="POZ55545.1"/>
    <property type="molecule type" value="Genomic_DNA"/>
</dbReference>
<proteinExistence type="predicted"/>
<feature type="signal peptide" evidence="1">
    <location>
        <begin position="1"/>
        <end position="25"/>
    </location>
</feature>
<name>A0A2S5CXJ5_LYSSH</name>
<evidence type="ECO:0000313" key="3">
    <source>
        <dbReference type="Proteomes" id="UP000237319"/>
    </source>
</evidence>
<keyword evidence="3" id="KW-1185">Reference proteome</keyword>
<accession>A0A2S5CXJ5</accession>
<sequence>MKKLLNLTLLILLVFFNFSPPLAIAEVSTNNKNFILTDTANNEIFNVKININNAIKTVIVDDGYITENIVYDTIKNEMLLNGEKIPDEIVNSLKQFAEIEKEDTIINYSQSPLLQNHRPIPLSIDQGAGIGSTWVYEFTNYGQINVTGLTKAALIGALAAILTKNVIVGVLASIATAIFSSVSSERGSVYYKHIRYTKPHEQFPLLYKRYKEEVYFYKYSQYTGLIRHEIIYH</sequence>
<evidence type="ECO:0000256" key="1">
    <source>
        <dbReference type="SAM" id="SignalP"/>
    </source>
</evidence>
<organism evidence="2 3">
    <name type="scientific">Lysinibacillus sphaericus</name>
    <name type="common">Bacillus sphaericus</name>
    <dbReference type="NCBI Taxonomy" id="1421"/>
    <lineage>
        <taxon>Bacteria</taxon>
        <taxon>Bacillati</taxon>
        <taxon>Bacillota</taxon>
        <taxon>Bacilli</taxon>
        <taxon>Bacillales</taxon>
        <taxon>Bacillaceae</taxon>
        <taxon>Lysinibacillus</taxon>
    </lineage>
</organism>
<comment type="caution">
    <text evidence="2">The sequence shown here is derived from an EMBL/GenBank/DDBJ whole genome shotgun (WGS) entry which is preliminary data.</text>
</comment>
<evidence type="ECO:0000313" key="2">
    <source>
        <dbReference type="EMBL" id="POZ55545.1"/>
    </source>
</evidence>
<protein>
    <submittedName>
        <fullName evidence="2">Uncharacterized protein</fullName>
    </submittedName>
</protein>